<protein>
    <recommendedName>
        <fullName evidence="7">Transcription-associated protein 1</fullName>
    </recommendedName>
</protein>
<dbReference type="SUPFAM" id="SSF48452">
    <property type="entry name" value="TPR-like"/>
    <property type="match status" value="1"/>
</dbReference>
<sequence length="3259" mass="374812">MAHGENNPVNNFRNYLSILNDPSASEDIKLKATQELSEHFDMIMQSPSYPSFLENALKIFMRILQEGEPQFIQENTIQHIRKLILEMIHRLPITENLRQHVKSIITMMLKLLKTDNEENVLISLRIIIDLHKHFRPSFNPEIQLFLGFVKEIYTNLPNNLTAIFETSNDIWISDLKDLDLEMLLPETYSVKTIHVEKSMEHNSQQMIYNLLPRGILSLKVLQELPIIVVLMYQIYKNAVHQEVAEFIPLILTTINLQPTALQRNSTQKEVFVDFMGAQVKTLSFLAYIVRIYQDIVVANSLSVSNGMLNLMENCPKEAAHLRKELLIAARHIFATDLRQKFIPSIEKLFDEDLLIGKGVTLDSIRPLAYSTLADLAHHVRQSLSLDVLIKAVNLFARNIHDETLAIGIQTMSCKLLLNLVDCLRHHSEVEPVRSRNVLGTLLKVFVKKFETIAQIQLPLIIQKCKGQPPAGGATNPIGSFNLPVLPLAEIKDDQLVSDQSKTTTGSQLICSVNVAEFRSLVKTLVGGVKTITWGFFNSKTHVSESNMQMQEKLFSPEILCTYIDLVHFAMEALDIYTINVNPNQQRASGLISRSKEEKEVLEHFSGIFLMMHSQNFQEIFATTIDFLVERIYKNQALQVIANSFLANPTTSPLFATVLVEYLLDKMEEMGSNVERSNLYLRLFKLVFGSVSLFPVENEQMLRPHLHKIVIRSMELALISDEPYNYFLLLRALFRSIGGGSHDLLYQEFLPLLPNLLEGLNRLQSGFHKQHMRDLFVELCLTVPVRLSSLLPYLPMLMDPLVSALNGSPTLINQGLRTLELCVDNLQPDFLYDHIQPVRAALMQALWKTLRNQDNAALVAFRVLGKFGGGNRKMMVEPQTLQYDHSQKPKISIITYFQEYEKPIEFPVEHAIESAFKALSSNTTDQFYRRQSWEVIRCFLAAFISLDDEKHTLLKLFTHNDFVESNIMNWPIFHNKIETSSVRGTHLTALIGMLVASATKDLRDSVCPVMAAVVRHYTMVAIAQQAGPFPQKNFMSNGIDPMVLIDALAACMGHEEKELCKPGIACMGIILDTATNIMGNKDRACKLPLMQYLAERMTALCYDRPWYAKVGGCQAIQFLCKHMSLRALYQHLFNFLKAFMFVLMDLEGDVSNGALDITKNYMKTMLEICLSPISINSRNEELEDLQAKATYDVIHELVRHITSPNAIVREESMLLLKHIGAIQKKTVSEVMDPHKEVLADIIPPKKHFLRHQPANAQIGLMDGNTFCTTLEPRLFTIDLTNTYHRLFFHELLTLSEAEDATLAKLDCYKNVTNLIPLRISALRALAACHYINDVGSKDKIINIIFKVMENDKPELQETAYNCMKTFISGTTLDREKVQAAMRPLLSKLGDHRNLSIPAIKRLSYFTQLFPQMFNEQILQHCAKFIEIYVGLYKCSNESVNFFATSKGGVYEQKIVTLIEMFYHITESSKYIEKLCQLVLQTEKNLMIEASSPYREALIMYLQRFPAETVDLFMMDSIMKDPQWNRFFIFLLKHKNGQAFRTVIKNSKYVVLLDYLSWNTAMNNTQKYNVQHQAVLIIFTLMEQDDQWIPTRPDIVDALKNMWRNHLYSTCLENVACDLWHLVGKILLLYFSNNTNDIDSLFQLLRALCLHFIPDVYFLRDFLQNTVAQSFTVNWKRNAFFHFVENFNNNTFTEVLKAKIITAILIPCFTVSFDKGEGNKLIGAPPTPYQEDEKNIVSVFINKVFDPDKQYDDAVRIALLQLACLLVERASQHIHDGDANNKRQGNKLRRLMTFAWPCLLSKNCVDPTARYHGHLLLAHIIARLAIHKKIVLQVFHSLLKGHALEARPIVKQALDVLTPAMPLRMEDGNTMLTHWTKKIIVEEGHAIQQLFHILQLIIRHYKVYFPVRHQLVQHLINYMQRLGFPPNASIEHKKLAVDLAEVIIKWELHRIKQDERDVKAEESEEDLRDSHQSKRNTRIVRLMHIFLTRLMATFPPDAQHKHNDFDVLYSAISKMITDNLTFYEKTPQPNASSLFGTLMILKACTTNNPSYIDRILVQFIRVLNRLTKDHININTTNTTSTQPTDSNSLALELLVLSLELIKNRVVIMSVEIRKLFIGTILVSLIEKSSEVKIVKCIIKMLDDWVKCKEANISAHVPSIREKSALLVKLMQYVEKKFADEVELNVQFLEIINYIYRDEVLKQTELTSKLEGAFLNGLRFQNPHVRAKFFEILDSSMRRRLHDRLLYIICSQAWDTIGSHYWIKQCIELLILTANTMTQIQCSNEAFKIPCISSVIPTNANDSQEHTFVSFLSSQPESFENVQSVNDKDDVFDIDLKLEFTSVRKEDCQQILSTRRDTLVELIYKQAEFLEANRNIRTEQMLVATSQLCHMDTQLAESVWLSIFPSIWGIFTDDQRINISRELIPFLSSGTNVNQKDCSPSTLNTFVESLTHCTPSIYIPPNLLTYLGKSHNLWHRAILVLEDLAMEYSSRNDLSNPDVTQPESDIQNLNNIYDSLSKMYSAMHEEDLWAGLWLKYGHYPETNIAISYEQMGFFEEAQGAYDLAMTKFKQDLNSGQINIDVNSELLLWEEHWMRCAKELNQWDILLDYAQTNREKNMFLILESSWRVPDWNLMKNALSKTEQCYSKQYGYKLNLYKGYLSILYQEDRQAASVERYVEIASSLCIREWRRLPKIVSHIHLPYLQASQQIMELHEASQIHQGLTQSRNSSLHDMKAIVKTWRNRLPIISDDLSHWSDIFTWRQHHYQIITQHLEQQSDQGSTMLGVHASAQAIISFGKIARKHNLTGVCQETLSRIYTIPAVPIVDCFQKIRQQVKCYLQMPSTSGRNEINEALEVIELTNLKYFTGEMNAEFYALKGLLLTQIGRTEEAGKAFSAAVQLHDGLTKAWAMWGDYMEQIYLKDKQISHGVNALILLDSGLGDARREERVLQLKRMLNYYLEKQKETSRRFLNITVPRVVPISPQMRLAEDNPNSVSLLKIFKKCCNNAKIDYDMPIVRYYERLSEVQAQGTPISHTILREIFTEVQCTMVPKTLLRQWALSTFAAATDYWQFRKMLTLQLALAYLCEHALNLTRLNPDMMYLHQDSGLMNISYFKFDINDDKEQFNQHRPVPFRLTPNIGEFITSIGISGLLSAAIVATARCFIQPNYKLSSILQTILRDEIITLQKKGFRQTKLLDASQEPSVDNNTMEHTIRVVNSAVDVILLRLNKISYFDNIEKKKISALIQSATNTDNLCRMDPAWHPWL</sequence>
<evidence type="ECO:0000259" key="3">
    <source>
        <dbReference type="PROSITE" id="PS51189"/>
    </source>
</evidence>
<dbReference type="Pfam" id="PF00454">
    <property type="entry name" value="PI3_PI4_kinase"/>
    <property type="match status" value="1"/>
</dbReference>
<dbReference type="InterPro" id="IPR003152">
    <property type="entry name" value="FATC_dom"/>
</dbReference>
<gene>
    <name evidence="5" type="ORF">AWZ03_013440</name>
</gene>
<feature type="domain" description="FATC" evidence="4">
    <location>
        <begin position="3206"/>
        <end position="3259"/>
    </location>
</feature>
<dbReference type="GO" id="GO:0005634">
    <property type="term" value="C:nucleus"/>
    <property type="evidence" value="ECO:0007669"/>
    <property type="project" value="TreeGrafter"/>
</dbReference>
<comment type="similarity">
    <text evidence="1">Belongs to the PI3/PI4-kinase family. TRA1 subfamily.</text>
</comment>
<dbReference type="GO" id="GO:0000124">
    <property type="term" value="C:SAGA complex"/>
    <property type="evidence" value="ECO:0007669"/>
    <property type="project" value="TreeGrafter"/>
</dbReference>
<dbReference type="InterPro" id="IPR050517">
    <property type="entry name" value="DDR_Repair_Kinase"/>
</dbReference>
<dbReference type="PANTHER" id="PTHR11139:SF1">
    <property type="entry name" value="TRANSFORMATION_TRANSCRIPTION DOMAIN-ASSOCIATED PROTEIN"/>
    <property type="match status" value="1"/>
</dbReference>
<dbReference type="InterPro" id="IPR000403">
    <property type="entry name" value="PI3/4_kinase_cat_dom"/>
</dbReference>
<dbReference type="GO" id="GO:0004672">
    <property type="term" value="F:protein kinase activity"/>
    <property type="evidence" value="ECO:0007669"/>
    <property type="project" value="UniProtKB-ARBA"/>
</dbReference>
<dbReference type="InterPro" id="IPR046807">
    <property type="entry name" value="Tra1_central"/>
</dbReference>
<evidence type="ECO:0000256" key="1">
    <source>
        <dbReference type="ARBA" id="ARBA00007234"/>
    </source>
</evidence>
<dbReference type="Pfam" id="PF02259">
    <property type="entry name" value="FAT"/>
    <property type="match status" value="1"/>
</dbReference>
<dbReference type="SUPFAM" id="SSF48371">
    <property type="entry name" value="ARM repeat"/>
    <property type="match status" value="2"/>
</dbReference>
<dbReference type="Proteomes" id="UP000295192">
    <property type="component" value="Unassembled WGS sequence"/>
</dbReference>
<dbReference type="SUPFAM" id="SSF56112">
    <property type="entry name" value="Protein kinase-like (PK-like)"/>
    <property type="match status" value="1"/>
</dbReference>
<name>A0A484AU45_DRONA</name>
<dbReference type="PROSITE" id="PS51189">
    <property type="entry name" value="FAT"/>
    <property type="match status" value="1"/>
</dbReference>
<proteinExistence type="inferred from homology"/>
<dbReference type="PANTHER" id="PTHR11139">
    <property type="entry name" value="ATAXIA TELANGIECTASIA MUTATED ATM -RELATED"/>
    <property type="match status" value="1"/>
</dbReference>
<dbReference type="CDD" id="cd05163">
    <property type="entry name" value="PIKK_TRRAP"/>
    <property type="match status" value="1"/>
</dbReference>
<dbReference type="Pfam" id="PF20175">
    <property type="entry name" value="Tra1_central"/>
    <property type="match status" value="1"/>
</dbReference>
<dbReference type="PROSITE" id="PS50290">
    <property type="entry name" value="PI3_4_KINASE_3"/>
    <property type="match status" value="1"/>
</dbReference>
<evidence type="ECO:0000259" key="2">
    <source>
        <dbReference type="PROSITE" id="PS50290"/>
    </source>
</evidence>
<dbReference type="GO" id="GO:0006355">
    <property type="term" value="P:regulation of DNA-templated transcription"/>
    <property type="evidence" value="ECO:0007669"/>
    <property type="project" value="TreeGrafter"/>
</dbReference>
<dbReference type="InterPro" id="IPR011989">
    <property type="entry name" value="ARM-like"/>
</dbReference>
<reference evidence="5 6" key="1">
    <citation type="journal article" date="2019" name="J. Hered.">
        <title>An Improved Genome Assembly for Drosophila navojoa, the Basal Species in the mojavensis Cluster.</title>
        <authorList>
            <person name="Vanderlinde T."/>
            <person name="Dupim E.G."/>
            <person name="Nazario-Yepiz N.O."/>
            <person name="Carvalho A.B."/>
        </authorList>
    </citation>
    <scope>NUCLEOTIDE SEQUENCE [LARGE SCALE GENOMIC DNA]</scope>
    <source>
        <strain evidence="5">Navoj_Jal97</strain>
        <tissue evidence="5">Whole organism</tissue>
    </source>
</reference>
<dbReference type="OMA" id="CETCPSH"/>
<dbReference type="Pfam" id="PF20206">
    <property type="entry name" value="Tra1_ring"/>
    <property type="match status" value="2"/>
</dbReference>
<dbReference type="InterPro" id="IPR011990">
    <property type="entry name" value="TPR-like_helical_dom_sf"/>
</dbReference>
<dbReference type="PROSITE" id="PS51190">
    <property type="entry name" value="FATC"/>
    <property type="match status" value="1"/>
</dbReference>
<comment type="caution">
    <text evidence="5">The sequence shown here is derived from an EMBL/GenBank/DDBJ whole genome shotgun (WGS) entry which is preliminary data.</text>
</comment>
<evidence type="ECO:0008006" key="7">
    <source>
        <dbReference type="Google" id="ProtNLM"/>
    </source>
</evidence>
<accession>A0A484AU45</accession>
<feature type="domain" description="PI3K/PI4K catalytic" evidence="2">
    <location>
        <begin position="2889"/>
        <end position="3222"/>
    </location>
</feature>
<dbReference type="GO" id="GO:0006281">
    <property type="term" value="P:DNA repair"/>
    <property type="evidence" value="ECO:0007669"/>
    <property type="project" value="TreeGrafter"/>
</dbReference>
<dbReference type="InterPro" id="IPR011009">
    <property type="entry name" value="Kinase-like_dom_sf"/>
</dbReference>
<dbReference type="EMBL" id="LSRL02000663">
    <property type="protein sequence ID" value="TDG40139.1"/>
    <property type="molecule type" value="Genomic_DNA"/>
</dbReference>
<dbReference type="SMART" id="SM01343">
    <property type="entry name" value="FATC"/>
    <property type="match status" value="1"/>
</dbReference>
<dbReference type="STRING" id="7232.A0A484AU45"/>
<evidence type="ECO:0000259" key="4">
    <source>
        <dbReference type="PROSITE" id="PS51190"/>
    </source>
</evidence>
<keyword evidence="6" id="KW-1185">Reference proteome</keyword>
<dbReference type="GO" id="GO:0035267">
    <property type="term" value="C:NuA4 histone acetyltransferase complex"/>
    <property type="evidence" value="ECO:0007669"/>
    <property type="project" value="TreeGrafter"/>
</dbReference>
<dbReference type="Pfam" id="PF02260">
    <property type="entry name" value="FATC"/>
    <property type="match status" value="1"/>
</dbReference>
<evidence type="ECO:0000313" key="6">
    <source>
        <dbReference type="Proteomes" id="UP000295192"/>
    </source>
</evidence>
<dbReference type="InterPro" id="IPR046805">
    <property type="entry name" value="Tra1_ring"/>
</dbReference>
<organism evidence="5 6">
    <name type="scientific">Drosophila navojoa</name>
    <name type="common">Fruit fly</name>
    <dbReference type="NCBI Taxonomy" id="7232"/>
    <lineage>
        <taxon>Eukaryota</taxon>
        <taxon>Metazoa</taxon>
        <taxon>Ecdysozoa</taxon>
        <taxon>Arthropoda</taxon>
        <taxon>Hexapoda</taxon>
        <taxon>Insecta</taxon>
        <taxon>Pterygota</taxon>
        <taxon>Neoptera</taxon>
        <taxon>Endopterygota</taxon>
        <taxon>Diptera</taxon>
        <taxon>Brachycera</taxon>
        <taxon>Muscomorpha</taxon>
        <taxon>Ephydroidea</taxon>
        <taxon>Drosophilidae</taxon>
        <taxon>Drosophila</taxon>
    </lineage>
</organism>
<evidence type="ECO:0000313" key="5">
    <source>
        <dbReference type="EMBL" id="TDG40139.1"/>
    </source>
</evidence>
<dbReference type="InterPro" id="IPR003151">
    <property type="entry name" value="PIK-rel_kinase_FAT"/>
</dbReference>
<dbReference type="InterPro" id="IPR014009">
    <property type="entry name" value="PIK_FAT"/>
</dbReference>
<dbReference type="InterPro" id="IPR016024">
    <property type="entry name" value="ARM-type_fold"/>
</dbReference>
<dbReference type="SMART" id="SM00146">
    <property type="entry name" value="PI3Kc"/>
    <property type="match status" value="1"/>
</dbReference>
<dbReference type="Gene3D" id="1.25.10.10">
    <property type="entry name" value="Leucine-rich Repeat Variant"/>
    <property type="match status" value="1"/>
</dbReference>
<feature type="domain" description="FAT" evidence="3">
    <location>
        <begin position="2460"/>
        <end position="2990"/>
    </location>
</feature>
<dbReference type="OrthoDB" id="5570127at2759"/>